<dbReference type="Proteomes" id="UP000593562">
    <property type="component" value="Unassembled WGS sequence"/>
</dbReference>
<comment type="caution">
    <text evidence="1">The sequence shown here is derived from an EMBL/GenBank/DDBJ whole genome shotgun (WGS) entry which is preliminary data.</text>
</comment>
<evidence type="ECO:0000313" key="2">
    <source>
        <dbReference type="Proteomes" id="UP000593562"/>
    </source>
</evidence>
<dbReference type="EMBL" id="JAAARO010000013">
    <property type="protein sequence ID" value="KAF5738160.1"/>
    <property type="molecule type" value="Genomic_DNA"/>
</dbReference>
<dbReference type="Pfam" id="PF10294">
    <property type="entry name" value="Methyltransf_16"/>
    <property type="match status" value="1"/>
</dbReference>
<keyword evidence="2" id="KW-1185">Reference proteome</keyword>
<dbReference type="PANTHER" id="PTHR14614:SF132">
    <property type="entry name" value="PROTEIN-LYSINE METHYLTRANSFERASE C42C1.13"/>
    <property type="match status" value="1"/>
</dbReference>
<organism evidence="1 2">
    <name type="scientific">Tripterygium wilfordii</name>
    <name type="common">Thunder God vine</name>
    <dbReference type="NCBI Taxonomy" id="458696"/>
    <lineage>
        <taxon>Eukaryota</taxon>
        <taxon>Viridiplantae</taxon>
        <taxon>Streptophyta</taxon>
        <taxon>Embryophyta</taxon>
        <taxon>Tracheophyta</taxon>
        <taxon>Spermatophyta</taxon>
        <taxon>Magnoliopsida</taxon>
        <taxon>eudicotyledons</taxon>
        <taxon>Gunneridae</taxon>
        <taxon>Pentapetalae</taxon>
        <taxon>rosids</taxon>
        <taxon>fabids</taxon>
        <taxon>Celastrales</taxon>
        <taxon>Celastraceae</taxon>
        <taxon>Tripterygium</taxon>
    </lineage>
</organism>
<dbReference type="AlphaFoldDB" id="A0A7J7CVN2"/>
<gene>
    <name evidence="1" type="ORF">HS088_TW13G01055</name>
</gene>
<name>A0A7J7CVN2_TRIWF</name>
<dbReference type="FunCoup" id="A0A7J7CVN2">
    <property type="interactions" value="170"/>
</dbReference>
<sequence>MASQHEDDDEDDIDPIKMLLQNKLEIDNRLPTEHDAEETQRHYIRSIDSTVVIRQLPFEGLSFQLWPAATTLVTLLDNHRVDPTNIALSRTLSTVSKGLDHPKINILELGSGTGLVGIAAASILGANVTVTDLPHVISNLEFNIEANADILTLQGGSVRAKPLRWGEAEDVEKIGRDYDLIMASDVVYHQHLFEPLIETLRLLLGGEERMVFVMAHLKRWKKESAFFKRAKKLFQVETIHVDNPREGSRTGVVVYRFAAKQQKLTIC</sequence>
<accession>A0A7J7CVN2</accession>
<keyword evidence="1" id="KW-0808">Transferase</keyword>
<reference evidence="1 2" key="1">
    <citation type="journal article" date="2020" name="Nat. Commun.">
        <title>Genome of Tripterygium wilfordii and identification of cytochrome P450 involved in triptolide biosynthesis.</title>
        <authorList>
            <person name="Tu L."/>
            <person name="Su P."/>
            <person name="Zhang Z."/>
            <person name="Gao L."/>
            <person name="Wang J."/>
            <person name="Hu T."/>
            <person name="Zhou J."/>
            <person name="Zhang Y."/>
            <person name="Zhao Y."/>
            <person name="Liu Y."/>
            <person name="Song Y."/>
            <person name="Tong Y."/>
            <person name="Lu Y."/>
            <person name="Yang J."/>
            <person name="Xu C."/>
            <person name="Jia M."/>
            <person name="Peters R.J."/>
            <person name="Huang L."/>
            <person name="Gao W."/>
        </authorList>
    </citation>
    <scope>NUCLEOTIDE SEQUENCE [LARGE SCALE GENOMIC DNA]</scope>
    <source>
        <strain evidence="2">cv. XIE 37</strain>
        <tissue evidence="1">Leaf</tissue>
    </source>
</reference>
<dbReference type="OrthoDB" id="413520at2759"/>
<dbReference type="InParanoid" id="A0A7J7CVN2"/>
<dbReference type="GO" id="GO:0032259">
    <property type="term" value="P:methylation"/>
    <property type="evidence" value="ECO:0007669"/>
    <property type="project" value="UniProtKB-KW"/>
</dbReference>
<proteinExistence type="predicted"/>
<dbReference type="SUPFAM" id="SSF53335">
    <property type="entry name" value="S-adenosyl-L-methionine-dependent methyltransferases"/>
    <property type="match status" value="1"/>
</dbReference>
<dbReference type="GO" id="GO:0008168">
    <property type="term" value="F:methyltransferase activity"/>
    <property type="evidence" value="ECO:0007669"/>
    <property type="project" value="UniProtKB-KW"/>
</dbReference>
<evidence type="ECO:0000313" key="1">
    <source>
        <dbReference type="EMBL" id="KAF5738160.1"/>
    </source>
</evidence>
<keyword evidence="1" id="KW-0489">Methyltransferase</keyword>
<dbReference type="InterPro" id="IPR029063">
    <property type="entry name" value="SAM-dependent_MTases_sf"/>
</dbReference>
<dbReference type="Gene3D" id="3.40.50.150">
    <property type="entry name" value="Vaccinia Virus protein VP39"/>
    <property type="match status" value="1"/>
</dbReference>
<protein>
    <submittedName>
        <fullName evidence="1">Protein-lysine methyltransferase METTL21B-like</fullName>
    </submittedName>
</protein>
<dbReference type="PANTHER" id="PTHR14614">
    <property type="entry name" value="HEPATOCELLULAR CARCINOMA-ASSOCIATED ANTIGEN"/>
    <property type="match status" value="1"/>
</dbReference>
<dbReference type="CDD" id="cd02440">
    <property type="entry name" value="AdoMet_MTases"/>
    <property type="match status" value="1"/>
</dbReference>
<dbReference type="InterPro" id="IPR019410">
    <property type="entry name" value="Methyltransf_16"/>
</dbReference>